<reference evidence="1 2" key="1">
    <citation type="submission" date="2013-01" db="EMBL/GenBank/DDBJ databases">
        <authorList>
            <person name="Harkins D.M."/>
            <person name="Durkin A.S."/>
            <person name="Brinkac L.M."/>
            <person name="Haft D.H."/>
            <person name="Selengut J.D."/>
            <person name="Sanka R."/>
            <person name="DePew J."/>
            <person name="Purushe J."/>
            <person name="Matthias M.A."/>
            <person name="Vinetz J.M."/>
            <person name="Sutton G.G."/>
            <person name="Nierman W.C."/>
            <person name="Fouts D.E."/>
        </authorList>
    </citation>
    <scope>NUCLEOTIDE SEQUENCE [LARGE SCALE GENOMIC DNA]</scope>
    <source>
        <strain evidence="1 2">CBC1416</strain>
    </source>
</reference>
<dbReference type="EMBL" id="AKWE02000010">
    <property type="protein sequence ID" value="EMO60038.1"/>
    <property type="molecule type" value="Genomic_DNA"/>
</dbReference>
<accession>M6WE65</accession>
<proteinExistence type="predicted"/>
<name>M6WE65_9LEPT</name>
<organism evidence="1 2">
    <name type="scientific">Leptospira santarosai str. CBC1416</name>
    <dbReference type="NCBI Taxonomy" id="1193059"/>
    <lineage>
        <taxon>Bacteria</taxon>
        <taxon>Pseudomonadati</taxon>
        <taxon>Spirochaetota</taxon>
        <taxon>Spirochaetia</taxon>
        <taxon>Leptospirales</taxon>
        <taxon>Leptospiraceae</taxon>
        <taxon>Leptospira</taxon>
    </lineage>
</organism>
<evidence type="ECO:0000313" key="1">
    <source>
        <dbReference type="EMBL" id="EMO60038.1"/>
    </source>
</evidence>
<dbReference type="Proteomes" id="UP000012149">
    <property type="component" value="Unassembled WGS sequence"/>
</dbReference>
<evidence type="ECO:0000313" key="2">
    <source>
        <dbReference type="Proteomes" id="UP000012149"/>
    </source>
</evidence>
<sequence length="38" mass="4744">MLSSASRLQKRHRKIQTIHLFSLIHWGFLKFHSWEIYF</sequence>
<dbReference type="AlphaFoldDB" id="M6WE65"/>
<comment type="caution">
    <text evidence="1">The sequence shown here is derived from an EMBL/GenBank/DDBJ whole genome shotgun (WGS) entry which is preliminary data.</text>
</comment>
<gene>
    <name evidence="1" type="ORF">LEP1GSC161_0128</name>
</gene>
<protein>
    <submittedName>
        <fullName evidence="1">Uncharacterized protein</fullName>
    </submittedName>
</protein>